<sequence length="79" mass="8899">MHLKVTVYSTPSCPWCRKVKQYFKSLGIPFKDVDVSKDPRKAEEMYRKSGQMGVPVVVIGNQVIVGFDKAKIDRILGIA</sequence>
<dbReference type="RefSeq" id="WP_047754794.1">
    <property type="nucleotide sequence ID" value="NZ_CAJUHA010000017.1"/>
</dbReference>
<dbReference type="Proteomes" id="UP000035159">
    <property type="component" value="Chromosome"/>
</dbReference>
<feature type="domain" description="Glutaredoxin" evidence="2">
    <location>
        <begin position="5"/>
        <end position="64"/>
    </location>
</feature>
<organism evidence="3 4">
    <name type="scientific">Kosmotoga pacifica</name>
    <dbReference type="NCBI Taxonomy" id="1330330"/>
    <lineage>
        <taxon>Bacteria</taxon>
        <taxon>Thermotogati</taxon>
        <taxon>Thermotogota</taxon>
        <taxon>Thermotogae</taxon>
        <taxon>Kosmotogales</taxon>
        <taxon>Kosmotogaceae</taxon>
        <taxon>Kosmotoga</taxon>
    </lineage>
</organism>
<dbReference type="InterPro" id="IPR006660">
    <property type="entry name" value="Arsenate_reductase-like"/>
</dbReference>
<reference evidence="3 4" key="1">
    <citation type="submission" date="2015-04" db="EMBL/GenBank/DDBJ databases">
        <title>Complete Genome Sequence of Kosmotoga pacifica SLHLJ1.</title>
        <authorList>
            <person name="Jiang L.J."/>
            <person name="Shao Z.Z."/>
            <person name="Jebbar M."/>
        </authorList>
    </citation>
    <scope>NUCLEOTIDE SEQUENCE [LARGE SCALE GENOMIC DNA]</scope>
    <source>
        <strain evidence="3 4">SLHLJ1</strain>
    </source>
</reference>
<dbReference type="SUPFAM" id="SSF52833">
    <property type="entry name" value="Thioredoxin-like"/>
    <property type="match status" value="1"/>
</dbReference>
<dbReference type="GO" id="GO:0045454">
    <property type="term" value="P:cell redox homeostasis"/>
    <property type="evidence" value="ECO:0007669"/>
    <property type="project" value="TreeGrafter"/>
</dbReference>
<dbReference type="NCBIfam" id="TIGR02196">
    <property type="entry name" value="GlrX_YruB"/>
    <property type="match status" value="1"/>
</dbReference>
<comment type="similarity">
    <text evidence="1">Belongs to the ArsC family.</text>
</comment>
<dbReference type="GO" id="GO:0009055">
    <property type="term" value="F:electron transfer activity"/>
    <property type="evidence" value="ECO:0007669"/>
    <property type="project" value="TreeGrafter"/>
</dbReference>
<keyword evidence="4" id="KW-1185">Reference proteome</keyword>
<name>A0A0G2ZDP1_9BACT</name>
<dbReference type="PANTHER" id="PTHR34386">
    <property type="entry name" value="GLUTAREDOXIN"/>
    <property type="match status" value="1"/>
</dbReference>
<dbReference type="Gene3D" id="3.40.30.10">
    <property type="entry name" value="Glutaredoxin"/>
    <property type="match status" value="1"/>
</dbReference>
<dbReference type="InterPro" id="IPR051548">
    <property type="entry name" value="Grx-like_ET"/>
</dbReference>
<dbReference type="InterPro" id="IPR011911">
    <property type="entry name" value="GlrX_YruB"/>
</dbReference>
<dbReference type="STRING" id="1330330.IX53_07340"/>
<proteinExistence type="inferred from homology"/>
<dbReference type="EMBL" id="CP011232">
    <property type="protein sequence ID" value="AKI97659.1"/>
    <property type="molecule type" value="Genomic_DNA"/>
</dbReference>
<dbReference type="PATRIC" id="fig|1330330.3.peg.1484"/>
<dbReference type="CDD" id="cd02976">
    <property type="entry name" value="NrdH"/>
    <property type="match status" value="1"/>
</dbReference>
<evidence type="ECO:0000313" key="3">
    <source>
        <dbReference type="EMBL" id="AKI97659.1"/>
    </source>
</evidence>
<dbReference type="NCBIfam" id="NF041212">
    <property type="entry name" value="Uxx_star"/>
    <property type="match status" value="1"/>
</dbReference>
<gene>
    <name evidence="3" type="ORF">IX53_07340</name>
</gene>
<evidence type="ECO:0000259" key="2">
    <source>
        <dbReference type="Pfam" id="PF00462"/>
    </source>
</evidence>
<dbReference type="AlphaFoldDB" id="A0A0G2ZDP1"/>
<dbReference type="PANTHER" id="PTHR34386:SF1">
    <property type="entry name" value="GLUTAREDOXIN-LIKE PROTEIN NRDH"/>
    <property type="match status" value="1"/>
</dbReference>
<accession>A0A0G2ZDP1</accession>
<dbReference type="InterPro" id="IPR036249">
    <property type="entry name" value="Thioredoxin-like_sf"/>
</dbReference>
<dbReference type="PROSITE" id="PS51354">
    <property type="entry name" value="GLUTAREDOXIN_2"/>
    <property type="match status" value="1"/>
</dbReference>
<dbReference type="Pfam" id="PF00462">
    <property type="entry name" value="Glutaredoxin"/>
    <property type="match status" value="1"/>
</dbReference>
<evidence type="ECO:0000313" key="4">
    <source>
        <dbReference type="Proteomes" id="UP000035159"/>
    </source>
</evidence>
<dbReference type="InterPro" id="IPR002109">
    <property type="entry name" value="Glutaredoxin"/>
</dbReference>
<dbReference type="PROSITE" id="PS51353">
    <property type="entry name" value="ARSC"/>
    <property type="match status" value="1"/>
</dbReference>
<evidence type="ECO:0000256" key="1">
    <source>
        <dbReference type="PROSITE-ProRule" id="PRU01282"/>
    </source>
</evidence>
<protein>
    <submittedName>
        <fullName evidence="3">Glutaredoxin</fullName>
    </submittedName>
</protein>
<dbReference type="KEGG" id="kpf:IX53_07340"/>
<dbReference type="OrthoDB" id="9795531at2"/>